<gene>
    <name evidence="5" type="ORF">BaOVIS_029940</name>
</gene>
<dbReference type="InterPro" id="IPR059073">
    <property type="entry name" value="TRMT11_N"/>
</dbReference>
<dbReference type="InterPro" id="IPR029063">
    <property type="entry name" value="SAM-dependent_MTases_sf"/>
</dbReference>
<keyword evidence="6" id="KW-1185">Reference proteome</keyword>
<dbReference type="OrthoDB" id="296065at2759"/>
<keyword evidence="2" id="KW-0808">Transferase</keyword>
<comment type="caution">
    <text evidence="5">The sequence shown here is derived from an EMBL/GenBank/DDBJ whole genome shotgun (WGS) entry which is preliminary data.</text>
</comment>
<dbReference type="GO" id="GO:0005737">
    <property type="term" value="C:cytoplasm"/>
    <property type="evidence" value="ECO:0007669"/>
    <property type="project" value="TreeGrafter"/>
</dbReference>
<dbReference type="GO" id="GO:0032259">
    <property type="term" value="P:methylation"/>
    <property type="evidence" value="ECO:0007669"/>
    <property type="project" value="UniProtKB-KW"/>
</dbReference>
<evidence type="ECO:0000313" key="6">
    <source>
        <dbReference type="Proteomes" id="UP001057455"/>
    </source>
</evidence>
<dbReference type="SUPFAM" id="SSF53335">
    <property type="entry name" value="S-adenosyl-L-methionine-dependent methyltransferases"/>
    <property type="match status" value="1"/>
</dbReference>
<dbReference type="GO" id="GO:0003676">
    <property type="term" value="F:nucleic acid binding"/>
    <property type="evidence" value="ECO:0007669"/>
    <property type="project" value="InterPro"/>
</dbReference>
<keyword evidence="1" id="KW-0489">Methyltransferase</keyword>
<dbReference type="InterPro" id="IPR002052">
    <property type="entry name" value="DNA_methylase_N6_adenine_CS"/>
</dbReference>
<dbReference type="Proteomes" id="UP001057455">
    <property type="component" value="Unassembled WGS sequence"/>
</dbReference>
<dbReference type="PIRSF" id="PIRSF017259">
    <property type="entry name" value="tRNA_mtfrase_TRM11"/>
    <property type="match status" value="1"/>
</dbReference>
<dbReference type="PANTHER" id="PTHR13370:SF3">
    <property type="entry name" value="TRNA (GUANINE(10)-N2)-METHYLTRANSFERASE HOMOLOG"/>
    <property type="match status" value="1"/>
</dbReference>
<dbReference type="GO" id="GO:0008168">
    <property type="term" value="F:methyltransferase activity"/>
    <property type="evidence" value="ECO:0007669"/>
    <property type="project" value="UniProtKB-KW"/>
</dbReference>
<dbReference type="Pfam" id="PF25904">
    <property type="entry name" value="Tmrp11_N"/>
    <property type="match status" value="1"/>
</dbReference>
<accession>A0A9W5WVZ7</accession>
<evidence type="ECO:0000259" key="3">
    <source>
        <dbReference type="Pfam" id="PF01170"/>
    </source>
</evidence>
<dbReference type="Gene3D" id="3.40.50.150">
    <property type="entry name" value="Vaccinia Virus protein VP39"/>
    <property type="match status" value="1"/>
</dbReference>
<protein>
    <submittedName>
        <fullName evidence="5">Uncharacterized protein</fullName>
    </submittedName>
</protein>
<evidence type="ECO:0000313" key="5">
    <source>
        <dbReference type="EMBL" id="GFE55590.1"/>
    </source>
</evidence>
<dbReference type="AlphaFoldDB" id="A0A9W5WVZ7"/>
<dbReference type="PANTHER" id="PTHR13370">
    <property type="entry name" value="RNA METHYLASE-RELATED"/>
    <property type="match status" value="1"/>
</dbReference>
<feature type="domain" description="tRNA (guanine(10)-N(2))-methyltransferase TRMT11 N-terminal" evidence="4">
    <location>
        <begin position="79"/>
        <end position="211"/>
    </location>
</feature>
<dbReference type="InterPro" id="IPR000241">
    <property type="entry name" value="RlmKL-like_Mtase"/>
</dbReference>
<dbReference type="Pfam" id="PF01170">
    <property type="entry name" value="UPF0020"/>
    <property type="match status" value="1"/>
</dbReference>
<dbReference type="GO" id="GO:0043527">
    <property type="term" value="C:tRNA methyltransferase complex"/>
    <property type="evidence" value="ECO:0007669"/>
    <property type="project" value="UniProtKB-ARBA"/>
</dbReference>
<dbReference type="PRINTS" id="PR00507">
    <property type="entry name" value="N12N6MTFRASE"/>
</dbReference>
<name>A0A9W5WVZ7_BABOV</name>
<organism evidence="5 6">
    <name type="scientific">Babesia ovis</name>
    <dbReference type="NCBI Taxonomy" id="5869"/>
    <lineage>
        <taxon>Eukaryota</taxon>
        <taxon>Sar</taxon>
        <taxon>Alveolata</taxon>
        <taxon>Apicomplexa</taxon>
        <taxon>Aconoidasida</taxon>
        <taxon>Piroplasmida</taxon>
        <taxon>Babesiidae</taxon>
        <taxon>Babesia</taxon>
    </lineage>
</organism>
<dbReference type="PROSITE" id="PS00092">
    <property type="entry name" value="N6_MTASE"/>
    <property type="match status" value="1"/>
</dbReference>
<evidence type="ECO:0000256" key="2">
    <source>
        <dbReference type="ARBA" id="ARBA00022679"/>
    </source>
</evidence>
<feature type="domain" description="Ribosomal RNA large subunit methyltransferase K/L-like methyltransferase" evidence="3">
    <location>
        <begin position="227"/>
        <end position="363"/>
    </location>
</feature>
<evidence type="ECO:0000256" key="1">
    <source>
        <dbReference type="ARBA" id="ARBA00022603"/>
    </source>
</evidence>
<dbReference type="EMBL" id="BLIY01000023">
    <property type="protein sequence ID" value="GFE55590.1"/>
    <property type="molecule type" value="Genomic_DNA"/>
</dbReference>
<sequence length="447" mass="51031">MVRLLFWMSMNPDYNELIEPELETLAELFGINPQDFKLSRHKDENVADVDEFDEDGCYRRFDDYYRALVSGKTTEEKRVNKNKQNVFFYANVPSVETAIAIFDRSILMRSVIDVWTEGQKYAEILREIQQNHRQRLVDHLIGKRWCAKFNCFNSKNDQMRHIAILQQMSEILDVAGKVDIKNPETKIAIIENYADGTSKSFKNIYFGHYIRERADVGHWWDRYSLSKRPILAPSTLDNMLAFIMTNLALVKKGSVILDPFVGSAGSLIAATHLGAVCFGSDIDMRVLRGWSMAHHNRNLPPSDMAKDAYSNFRFYGLAVPDLIRFDNRYTAWRRVKEHADKGREWIDAIIADPPYGIRSSAKNRRLTQDDTGDGIVDSLIETLLHMGEIMLVPGGRLVFLLPAKNDRIVDALQVVFNSKLQLKHLGLQPLAGAASRFVVVLAKTNSA</sequence>
<reference evidence="5" key="1">
    <citation type="submission" date="2019-12" db="EMBL/GenBank/DDBJ databases">
        <title>Genome sequence of Babesia ovis.</title>
        <authorList>
            <person name="Yamagishi J."/>
            <person name="Sevinc F."/>
            <person name="Xuan X."/>
        </authorList>
    </citation>
    <scope>NUCLEOTIDE SEQUENCE</scope>
    <source>
        <strain evidence="5">Selcuk</strain>
    </source>
</reference>
<evidence type="ECO:0000259" key="4">
    <source>
        <dbReference type="Pfam" id="PF25904"/>
    </source>
</evidence>
<proteinExistence type="predicted"/>